<dbReference type="GO" id="GO:0016041">
    <property type="term" value="F:glutamate synthase (ferredoxin) activity"/>
    <property type="evidence" value="ECO:0007669"/>
    <property type="project" value="UniProtKB-EC"/>
</dbReference>
<protein>
    <submittedName>
        <fullName evidence="4">Ferredoxin-dependent glutamate synthase</fullName>
        <ecNumber evidence="4">1.4.7.1</ecNumber>
    </submittedName>
</protein>
<dbReference type="CDD" id="cd02808">
    <property type="entry name" value="GltS_FMN"/>
    <property type="match status" value="1"/>
</dbReference>
<evidence type="ECO:0000259" key="3">
    <source>
        <dbReference type="Pfam" id="PF01645"/>
    </source>
</evidence>
<dbReference type="PIRSF" id="PIRSF006429">
    <property type="entry name" value="GOGAT_lg_2"/>
    <property type="match status" value="1"/>
</dbReference>
<dbReference type="EMBL" id="UOFL01000036">
    <property type="protein sequence ID" value="VAW72246.1"/>
    <property type="molecule type" value="Genomic_DNA"/>
</dbReference>
<sequence length="500" mass="54786">MSNTLDILHWIFVITGFSFVLLVIWLTGLYIYDKIQTEHAVRRNFPLIGRMRYVLERMGEYFRQYFFLNDREEMPFNRATRNWIYRTAKNIGGTLGFGSSNDLREPGTIIFVNAAYPVLEDECIATPPIVIGENCSFPFVARHVVNISGMSYGALSAPAVTALSKGAGLAGIWMNTGEGGLSPHHEVGGCDLIFQIGTAKYGVRDEHGRLSDTKLKELSTKVKAFEIKLAQGAKPGRGGVLPACKVSAEIAKIRGIPEGVTSNSPNRHPEISCDNDLLDVINHVRDLTGRPVGIKTVLGSDEPIKSLCEAIHRRGIQSAPDFITLDGGNGGTGAAPQVLADYVGLPLNESLPLLVDTLISAGLRERIRVIASGKIVTSANVAWALCMGADFTVTGRGFMFSLGCIQSQSCHRDNCPTGVTTHNPKLQKGLVVADKCQRVANYARWMNREVDRIAYSCGLTHAREFMRHHARMVKSAGVSIALDELYPYPEAYFGKISSRR</sequence>
<dbReference type="EC" id="1.4.7.1" evidence="4"/>
<name>A0A3B0YUV6_9ZZZZ</name>
<evidence type="ECO:0000313" key="4">
    <source>
        <dbReference type="EMBL" id="VAW72246.1"/>
    </source>
</evidence>
<accession>A0A3B0YUV6</accession>
<proteinExistence type="inferred from homology"/>
<keyword evidence="4" id="KW-0560">Oxidoreductase</keyword>
<dbReference type="Pfam" id="PF01645">
    <property type="entry name" value="Glu_synthase"/>
    <property type="match status" value="1"/>
</dbReference>
<keyword evidence="2" id="KW-0812">Transmembrane</keyword>
<evidence type="ECO:0000256" key="1">
    <source>
        <dbReference type="ARBA" id="ARBA00009716"/>
    </source>
</evidence>
<reference evidence="4" key="1">
    <citation type="submission" date="2018-06" db="EMBL/GenBank/DDBJ databases">
        <authorList>
            <person name="Zhirakovskaya E."/>
        </authorList>
    </citation>
    <scope>NUCLEOTIDE SEQUENCE</scope>
</reference>
<keyword evidence="2" id="KW-1133">Transmembrane helix</keyword>
<dbReference type="AlphaFoldDB" id="A0A3B0YUV6"/>
<gene>
    <name evidence="4" type="ORF">MNBD_GAMMA12-1670</name>
</gene>
<dbReference type="InterPro" id="IPR013785">
    <property type="entry name" value="Aldolase_TIM"/>
</dbReference>
<organism evidence="4">
    <name type="scientific">hydrothermal vent metagenome</name>
    <dbReference type="NCBI Taxonomy" id="652676"/>
    <lineage>
        <taxon>unclassified sequences</taxon>
        <taxon>metagenomes</taxon>
        <taxon>ecological metagenomes</taxon>
    </lineage>
</organism>
<dbReference type="Gene3D" id="3.20.20.70">
    <property type="entry name" value="Aldolase class I"/>
    <property type="match status" value="1"/>
</dbReference>
<dbReference type="InterPro" id="IPR024188">
    <property type="entry name" value="GltB"/>
</dbReference>
<evidence type="ECO:0000256" key="2">
    <source>
        <dbReference type="SAM" id="Phobius"/>
    </source>
</evidence>
<dbReference type="GO" id="GO:0006537">
    <property type="term" value="P:glutamate biosynthetic process"/>
    <property type="evidence" value="ECO:0007669"/>
    <property type="project" value="InterPro"/>
</dbReference>
<keyword evidence="2" id="KW-0472">Membrane</keyword>
<dbReference type="InterPro" id="IPR002932">
    <property type="entry name" value="Glu_synthdom"/>
</dbReference>
<dbReference type="PANTHER" id="PTHR43819:SF1">
    <property type="entry name" value="ARCHAEAL-TYPE GLUTAMATE SYNTHASE [NADPH]"/>
    <property type="match status" value="1"/>
</dbReference>
<dbReference type="SUPFAM" id="SSF51395">
    <property type="entry name" value="FMN-linked oxidoreductases"/>
    <property type="match status" value="1"/>
</dbReference>
<feature type="domain" description="Glutamate synthase" evidence="3">
    <location>
        <begin position="134"/>
        <end position="458"/>
    </location>
</feature>
<dbReference type="PANTHER" id="PTHR43819">
    <property type="entry name" value="ARCHAEAL-TYPE GLUTAMATE SYNTHASE [NADPH]"/>
    <property type="match status" value="1"/>
</dbReference>
<comment type="similarity">
    <text evidence="1">Belongs to the glutamate synthase family.</text>
</comment>
<feature type="transmembrane region" description="Helical" evidence="2">
    <location>
        <begin position="7"/>
        <end position="32"/>
    </location>
</feature>